<keyword evidence="3" id="KW-1133">Transmembrane helix</keyword>
<keyword evidence="3" id="KW-0812">Transmembrane</keyword>
<evidence type="ECO:0000256" key="3">
    <source>
        <dbReference type="SAM" id="Phobius"/>
    </source>
</evidence>
<comment type="similarity">
    <text evidence="1">Belongs to the sulfotransferase 1 family.</text>
</comment>
<evidence type="ECO:0000256" key="2">
    <source>
        <dbReference type="ARBA" id="ARBA00022679"/>
    </source>
</evidence>
<protein>
    <submittedName>
        <fullName evidence="5">Sulfotransferase</fullName>
    </submittedName>
</protein>
<proteinExistence type="inferred from homology"/>
<feature type="transmembrane region" description="Helical" evidence="3">
    <location>
        <begin position="6"/>
        <end position="34"/>
    </location>
</feature>
<dbReference type="InterPro" id="IPR027417">
    <property type="entry name" value="P-loop_NTPase"/>
</dbReference>
<keyword evidence="6" id="KW-1185">Reference proteome</keyword>
<keyword evidence="2" id="KW-0808">Transferase</keyword>
<dbReference type="EMBL" id="BLXT01004129">
    <property type="protein sequence ID" value="GFO09793.1"/>
    <property type="molecule type" value="Genomic_DNA"/>
</dbReference>
<gene>
    <name evidence="5" type="ORF">PoB_003629800</name>
</gene>
<dbReference type="PANTHER" id="PTHR11783">
    <property type="entry name" value="SULFOTRANSFERASE SULT"/>
    <property type="match status" value="1"/>
</dbReference>
<evidence type="ECO:0000259" key="4">
    <source>
        <dbReference type="Pfam" id="PF00685"/>
    </source>
</evidence>
<dbReference type="AlphaFoldDB" id="A0AAV4ATA3"/>
<comment type="caution">
    <text evidence="5">The sequence shown here is derived from an EMBL/GenBank/DDBJ whole genome shotgun (WGS) entry which is preliminary data.</text>
</comment>
<feature type="domain" description="Sulfotransferase" evidence="4">
    <location>
        <begin position="44"/>
        <end position="150"/>
    </location>
</feature>
<organism evidence="5 6">
    <name type="scientific">Plakobranchus ocellatus</name>
    <dbReference type="NCBI Taxonomy" id="259542"/>
    <lineage>
        <taxon>Eukaryota</taxon>
        <taxon>Metazoa</taxon>
        <taxon>Spiralia</taxon>
        <taxon>Lophotrochozoa</taxon>
        <taxon>Mollusca</taxon>
        <taxon>Gastropoda</taxon>
        <taxon>Heterobranchia</taxon>
        <taxon>Euthyneura</taxon>
        <taxon>Panpulmonata</taxon>
        <taxon>Sacoglossa</taxon>
        <taxon>Placobranchoidea</taxon>
        <taxon>Plakobranchidae</taxon>
        <taxon>Plakobranchus</taxon>
    </lineage>
</organism>
<evidence type="ECO:0000313" key="5">
    <source>
        <dbReference type="EMBL" id="GFO09793.1"/>
    </source>
</evidence>
<reference evidence="5 6" key="1">
    <citation type="journal article" date="2021" name="Elife">
        <title>Chloroplast acquisition without the gene transfer in kleptoplastic sea slugs, Plakobranchus ocellatus.</title>
        <authorList>
            <person name="Maeda T."/>
            <person name="Takahashi S."/>
            <person name="Yoshida T."/>
            <person name="Shimamura S."/>
            <person name="Takaki Y."/>
            <person name="Nagai Y."/>
            <person name="Toyoda A."/>
            <person name="Suzuki Y."/>
            <person name="Arimoto A."/>
            <person name="Ishii H."/>
            <person name="Satoh N."/>
            <person name="Nishiyama T."/>
            <person name="Hasebe M."/>
            <person name="Maruyama T."/>
            <person name="Minagawa J."/>
            <person name="Obokata J."/>
            <person name="Shigenobu S."/>
        </authorList>
    </citation>
    <scope>NUCLEOTIDE SEQUENCE [LARGE SCALE GENOMIC DNA]</scope>
</reference>
<name>A0AAV4ATA3_9GAST</name>
<keyword evidence="3" id="KW-0472">Membrane</keyword>
<dbReference type="Gene3D" id="3.40.50.300">
    <property type="entry name" value="P-loop containing nucleotide triphosphate hydrolases"/>
    <property type="match status" value="1"/>
</dbReference>
<evidence type="ECO:0000313" key="6">
    <source>
        <dbReference type="Proteomes" id="UP000735302"/>
    </source>
</evidence>
<accession>A0AAV4ATA3</accession>
<dbReference type="GO" id="GO:0008146">
    <property type="term" value="F:sulfotransferase activity"/>
    <property type="evidence" value="ECO:0007669"/>
    <property type="project" value="InterPro"/>
</dbReference>
<dbReference type="SUPFAM" id="SSF52540">
    <property type="entry name" value="P-loop containing nucleoside triphosphate hydrolases"/>
    <property type="match status" value="1"/>
</dbReference>
<dbReference type="Pfam" id="PF00685">
    <property type="entry name" value="Sulfotransfer_1"/>
    <property type="match status" value="1"/>
</dbReference>
<evidence type="ECO:0000256" key="1">
    <source>
        <dbReference type="ARBA" id="ARBA00005771"/>
    </source>
</evidence>
<dbReference type="InterPro" id="IPR000863">
    <property type="entry name" value="Sulfotransferase_dom"/>
</dbReference>
<sequence>MTVAIVAVVVLVVAMVAVTGMLVMVVVLLLLLLLIVDSVRVPMDCGEYISYHLEWLQTLQENPDHPILIIRYEECLQDFPSHIRKMADFIESPLTQEQIKEIAEAINFKAMKKRYEALPTGKLIRKGQVGDWKNWLTSDQSAELDKRSEKLKGTIFEPQFESEERLEPDNHPLVDILTGIISLEPGRALIASQPVSSRYIDRYHQSETRFLANFSQDLPDNLRRIAGFLGHPLAEEQVQGITTALSFHSMKRHFQGTLIEKLIRKVAGQDSLLSALSALIGKDRDEAVHSRLVVLQEAKTFVLD</sequence>
<dbReference type="Proteomes" id="UP000735302">
    <property type="component" value="Unassembled WGS sequence"/>
</dbReference>